<dbReference type="InterPro" id="IPR011009">
    <property type="entry name" value="Kinase-like_dom_sf"/>
</dbReference>
<dbReference type="Pfam" id="PF00069">
    <property type="entry name" value="Pkinase"/>
    <property type="match status" value="1"/>
</dbReference>
<evidence type="ECO:0000313" key="4">
    <source>
        <dbReference type="Proteomes" id="UP000799291"/>
    </source>
</evidence>
<sequence length="639" mass="72389">MRDETVTQGEQGSESGNGTASNSVLHASDYEIEPPDVRVLRTVSPGPNEWHPNGIDSKLLHASHRQISSTAVSSLIIDNGDGQQLLDNAQERDGAKWAPNDFYDQAGSQFSPSDAESIKRNISDSSLYDRHDASLSRETTRKASTKSRHNTLQHKISEARVKSLDKGNLFLPLDGLGTLITPRSIRDELRREGLEQSYRLRAIAEQVLKITPDIKPKDYTTRRKIFAILVMMRRADAIVDVLKEGIYDDDLPFQIDNSPGMPVYRRKREGKAQILIRFFEEWEIDQRETFDKYQWQMTAPYFKLSYKPGKKVLHYVLEPQAVLPFIEETLSDNSSGHSVDFSGGTSTVRKLKIHRAHHNFNKRLALKDTNPYFAVKTLRLSEELAKLKGKEVNREALALKRFVDKDHDHLIRLLATYSYKDQFHLILPCADGNLQDFWRKHHPSLEDLPRDPELGRWLVGQLHGLACAVKSIHRAPVDDATSSGLPKAIRDKEHGRHGDLKPENILWFRESASQSGQSPMGVLKISDFGFADFHRTHSVNIISFSSIGGVTPTYRAPEYDIAPNAPKQGLVSPAYDIWSFGCVLLEFVTWYLLGWDGVDEFSARRVKDSRSMVAEDNFFNSEEKGRIAKSKKSVAQVRS</sequence>
<dbReference type="GO" id="GO:0005524">
    <property type="term" value="F:ATP binding"/>
    <property type="evidence" value="ECO:0007669"/>
    <property type="project" value="InterPro"/>
</dbReference>
<dbReference type="EMBL" id="MU005574">
    <property type="protein sequence ID" value="KAF2687627.1"/>
    <property type="molecule type" value="Genomic_DNA"/>
</dbReference>
<keyword evidence="4" id="KW-1185">Reference proteome</keyword>
<keyword evidence="3" id="KW-0808">Transferase</keyword>
<protein>
    <submittedName>
        <fullName evidence="3">Kinase-like protein</fullName>
    </submittedName>
</protein>
<name>A0A6G1JAP0_9PLEO</name>
<feature type="region of interest" description="Disordered" evidence="1">
    <location>
        <begin position="129"/>
        <end position="150"/>
    </location>
</feature>
<evidence type="ECO:0000259" key="2">
    <source>
        <dbReference type="PROSITE" id="PS50011"/>
    </source>
</evidence>
<dbReference type="AlphaFoldDB" id="A0A6G1JAP0"/>
<feature type="compositionally biased region" description="Polar residues" evidence="1">
    <location>
        <begin position="1"/>
        <end position="25"/>
    </location>
</feature>
<dbReference type="InterPro" id="IPR000719">
    <property type="entry name" value="Prot_kinase_dom"/>
</dbReference>
<dbReference type="GO" id="GO:0004674">
    <property type="term" value="F:protein serine/threonine kinase activity"/>
    <property type="evidence" value="ECO:0007669"/>
    <property type="project" value="TreeGrafter"/>
</dbReference>
<gene>
    <name evidence="3" type="ORF">K458DRAFT_167453</name>
</gene>
<feature type="domain" description="Protein kinase" evidence="2">
    <location>
        <begin position="334"/>
        <end position="639"/>
    </location>
</feature>
<feature type="compositionally biased region" description="Basic and acidic residues" evidence="1">
    <location>
        <begin position="129"/>
        <end position="141"/>
    </location>
</feature>
<evidence type="ECO:0000256" key="1">
    <source>
        <dbReference type="SAM" id="MobiDB-lite"/>
    </source>
</evidence>
<organism evidence="3 4">
    <name type="scientific">Lentithecium fluviatile CBS 122367</name>
    <dbReference type="NCBI Taxonomy" id="1168545"/>
    <lineage>
        <taxon>Eukaryota</taxon>
        <taxon>Fungi</taxon>
        <taxon>Dikarya</taxon>
        <taxon>Ascomycota</taxon>
        <taxon>Pezizomycotina</taxon>
        <taxon>Dothideomycetes</taxon>
        <taxon>Pleosporomycetidae</taxon>
        <taxon>Pleosporales</taxon>
        <taxon>Massarineae</taxon>
        <taxon>Lentitheciaceae</taxon>
        <taxon>Lentithecium</taxon>
    </lineage>
</organism>
<dbReference type="Proteomes" id="UP000799291">
    <property type="component" value="Unassembled WGS sequence"/>
</dbReference>
<proteinExistence type="predicted"/>
<evidence type="ECO:0000313" key="3">
    <source>
        <dbReference type="EMBL" id="KAF2687627.1"/>
    </source>
</evidence>
<accession>A0A6G1JAP0</accession>
<dbReference type="SMART" id="SM00220">
    <property type="entry name" value="S_TKc"/>
    <property type="match status" value="1"/>
</dbReference>
<dbReference type="PANTHER" id="PTHR24359">
    <property type="entry name" value="SERINE/THREONINE-PROTEIN KINASE SBK1"/>
    <property type="match status" value="1"/>
</dbReference>
<dbReference type="PANTHER" id="PTHR24359:SF37">
    <property type="entry name" value="PROTEIN KINASE DOMAIN-CONTAINING PROTEIN"/>
    <property type="match status" value="1"/>
</dbReference>
<dbReference type="OrthoDB" id="1046782at2759"/>
<dbReference type="PROSITE" id="PS50011">
    <property type="entry name" value="PROTEIN_KINASE_DOM"/>
    <property type="match status" value="1"/>
</dbReference>
<dbReference type="Gene3D" id="1.10.510.10">
    <property type="entry name" value="Transferase(Phosphotransferase) domain 1"/>
    <property type="match status" value="1"/>
</dbReference>
<feature type="region of interest" description="Disordered" evidence="1">
    <location>
        <begin position="1"/>
        <end position="33"/>
    </location>
</feature>
<dbReference type="CDD" id="cd00180">
    <property type="entry name" value="PKc"/>
    <property type="match status" value="1"/>
</dbReference>
<reference evidence="3" key="1">
    <citation type="journal article" date="2020" name="Stud. Mycol.">
        <title>101 Dothideomycetes genomes: a test case for predicting lifestyles and emergence of pathogens.</title>
        <authorList>
            <person name="Haridas S."/>
            <person name="Albert R."/>
            <person name="Binder M."/>
            <person name="Bloem J."/>
            <person name="Labutti K."/>
            <person name="Salamov A."/>
            <person name="Andreopoulos B."/>
            <person name="Baker S."/>
            <person name="Barry K."/>
            <person name="Bills G."/>
            <person name="Bluhm B."/>
            <person name="Cannon C."/>
            <person name="Castanera R."/>
            <person name="Culley D."/>
            <person name="Daum C."/>
            <person name="Ezra D."/>
            <person name="Gonzalez J."/>
            <person name="Henrissat B."/>
            <person name="Kuo A."/>
            <person name="Liang C."/>
            <person name="Lipzen A."/>
            <person name="Lutzoni F."/>
            <person name="Magnuson J."/>
            <person name="Mondo S."/>
            <person name="Nolan M."/>
            <person name="Ohm R."/>
            <person name="Pangilinan J."/>
            <person name="Park H.-J."/>
            <person name="Ramirez L."/>
            <person name="Alfaro M."/>
            <person name="Sun H."/>
            <person name="Tritt A."/>
            <person name="Yoshinaga Y."/>
            <person name="Zwiers L.-H."/>
            <person name="Turgeon B."/>
            <person name="Goodwin S."/>
            <person name="Spatafora J."/>
            <person name="Crous P."/>
            <person name="Grigoriev I."/>
        </authorList>
    </citation>
    <scope>NUCLEOTIDE SEQUENCE</scope>
    <source>
        <strain evidence="3">CBS 122367</strain>
    </source>
</reference>
<dbReference type="SUPFAM" id="SSF56112">
    <property type="entry name" value="Protein kinase-like (PK-like)"/>
    <property type="match status" value="1"/>
</dbReference>
<keyword evidence="3" id="KW-0418">Kinase</keyword>